<reference evidence="4" key="1">
    <citation type="journal article" date="2019" name="PLoS Negl. Trop. Dis.">
        <title>Revisiting the worldwide diversity of Leptospira species in the environment.</title>
        <authorList>
            <person name="Vincent A.T."/>
            <person name="Schiettekatte O."/>
            <person name="Bourhy P."/>
            <person name="Veyrier F.J."/>
            <person name="Picardeau M."/>
        </authorList>
    </citation>
    <scope>NUCLEOTIDE SEQUENCE [LARGE SCALE GENOMIC DNA]</scope>
    <source>
        <strain evidence="4">201702476</strain>
    </source>
</reference>
<dbReference type="AlphaFoldDB" id="A0A4R9JTV7"/>
<evidence type="ECO:0000313" key="4">
    <source>
        <dbReference type="EMBL" id="TGL56209.1"/>
    </source>
</evidence>
<keyword evidence="5" id="KW-1185">Reference proteome</keyword>
<evidence type="ECO:0000313" key="5">
    <source>
        <dbReference type="Proteomes" id="UP000297693"/>
    </source>
</evidence>
<feature type="domain" description="MobA-like NTP transferase" evidence="3">
    <location>
        <begin position="7"/>
        <end position="110"/>
    </location>
</feature>
<dbReference type="PANTHER" id="PTHR43584">
    <property type="entry name" value="NUCLEOTIDYL TRANSFERASE"/>
    <property type="match status" value="1"/>
</dbReference>
<evidence type="ECO:0000256" key="2">
    <source>
        <dbReference type="ARBA" id="ARBA00022695"/>
    </source>
</evidence>
<dbReference type="Pfam" id="PF12804">
    <property type="entry name" value="NTP_transf_3"/>
    <property type="match status" value="1"/>
</dbReference>
<evidence type="ECO:0000259" key="3">
    <source>
        <dbReference type="Pfam" id="PF12804"/>
    </source>
</evidence>
<gene>
    <name evidence="4" type="ORF">EHQ58_16340</name>
</gene>
<keyword evidence="1 4" id="KW-0808">Transferase</keyword>
<dbReference type="RefSeq" id="WP_135624989.1">
    <property type="nucleotide sequence ID" value="NZ_RQGD01000046.1"/>
</dbReference>
<dbReference type="InterPro" id="IPR029044">
    <property type="entry name" value="Nucleotide-diphossugar_trans"/>
</dbReference>
<proteinExistence type="predicted"/>
<dbReference type="GO" id="GO:0016779">
    <property type="term" value="F:nucleotidyltransferase activity"/>
    <property type="evidence" value="ECO:0007669"/>
    <property type="project" value="UniProtKB-KW"/>
</dbReference>
<accession>A0A4R9JTV7</accession>
<dbReference type="InterPro" id="IPR050065">
    <property type="entry name" value="GlmU-like"/>
</dbReference>
<protein>
    <submittedName>
        <fullName evidence="4">Nucleotidyltransferase family protein</fullName>
    </submittedName>
</protein>
<organism evidence="4 5">
    <name type="scientific">Leptospira ognonensis</name>
    <dbReference type="NCBI Taxonomy" id="2484945"/>
    <lineage>
        <taxon>Bacteria</taxon>
        <taxon>Pseudomonadati</taxon>
        <taxon>Spirochaetota</taxon>
        <taxon>Spirochaetia</taxon>
        <taxon>Leptospirales</taxon>
        <taxon>Leptospiraceae</taxon>
        <taxon>Leptospira</taxon>
    </lineage>
</organism>
<dbReference type="InterPro" id="IPR025877">
    <property type="entry name" value="MobA-like_NTP_Trfase"/>
</dbReference>
<dbReference type="Proteomes" id="UP000297693">
    <property type="component" value="Unassembled WGS sequence"/>
</dbReference>
<dbReference type="OrthoDB" id="9788272at2"/>
<dbReference type="PANTHER" id="PTHR43584:SF8">
    <property type="entry name" value="N-ACETYLMURAMATE ALPHA-1-PHOSPHATE URIDYLYLTRANSFERASE"/>
    <property type="match status" value="1"/>
</dbReference>
<keyword evidence="2" id="KW-0548">Nucleotidyltransferase</keyword>
<evidence type="ECO:0000256" key="1">
    <source>
        <dbReference type="ARBA" id="ARBA00022679"/>
    </source>
</evidence>
<name>A0A4R9JTV7_9LEPT</name>
<dbReference type="SUPFAM" id="SSF53448">
    <property type="entry name" value="Nucleotide-diphospho-sugar transferases"/>
    <property type="match status" value="1"/>
</dbReference>
<sequence>MNRFFFLAAGFGKRMGNWTREIPKPLLKIDGISFLDYSLYLANKWGAEEAWINVHYLGNQITHHLGKFTAFPIKISIEKNILGTAGGIRTALESADFVGPIVLYNPDTLLFPSPLFKLRESLPENSKIHLYLSRLNNNDAYTKISINENQRIKFGKGDLFYIGLAILDPSILLTISPNEYFDLSAIFKSLAEKGEITGEIFDGETLDLGEKELYESYSNKNVFGETKSKILDFVSQYST</sequence>
<dbReference type="EMBL" id="RQGD01000046">
    <property type="protein sequence ID" value="TGL56209.1"/>
    <property type="molecule type" value="Genomic_DNA"/>
</dbReference>
<dbReference type="Gene3D" id="3.90.550.10">
    <property type="entry name" value="Spore Coat Polysaccharide Biosynthesis Protein SpsA, Chain A"/>
    <property type="match status" value="1"/>
</dbReference>
<comment type="caution">
    <text evidence="4">The sequence shown here is derived from an EMBL/GenBank/DDBJ whole genome shotgun (WGS) entry which is preliminary data.</text>
</comment>